<dbReference type="AlphaFoldDB" id="Q5NBF9"/>
<gene>
    <name evidence="2" type="ORF">P0667A10.21</name>
    <name evidence="3" type="ORF">P0693B08.1</name>
</gene>
<dbReference type="EMBL" id="AP001081">
    <property type="protein sequence ID" value="BAD81191.1"/>
    <property type="molecule type" value="Genomic_DNA"/>
</dbReference>
<evidence type="ECO:0000256" key="1">
    <source>
        <dbReference type="SAM" id="MobiDB-lite"/>
    </source>
</evidence>
<dbReference type="EMBL" id="AP001073">
    <property type="protein sequence ID" value="BAD81176.1"/>
    <property type="molecule type" value="Genomic_DNA"/>
</dbReference>
<evidence type="ECO:0000313" key="2">
    <source>
        <dbReference type="EMBL" id="BAD81176.1"/>
    </source>
</evidence>
<reference evidence="4" key="3">
    <citation type="journal article" date="2008" name="Nucleic Acids Res.">
        <title>The rice annotation project database (RAP-DB): 2008 update.</title>
        <authorList>
            <consortium name="The rice annotation project (RAP)"/>
        </authorList>
    </citation>
    <scope>GENOME REANNOTATION</scope>
    <source>
        <strain evidence="4">cv. Nipponbare</strain>
    </source>
</reference>
<feature type="compositionally biased region" description="Basic and acidic residues" evidence="1">
    <location>
        <begin position="28"/>
        <end position="38"/>
    </location>
</feature>
<protein>
    <submittedName>
        <fullName evidence="2">Uncharacterized protein</fullName>
    </submittedName>
</protein>
<accession>Q5NBI0</accession>
<organism evidence="2">
    <name type="scientific">Oryza sativa subsp. japonica</name>
    <name type="common">Rice</name>
    <dbReference type="NCBI Taxonomy" id="39947"/>
    <lineage>
        <taxon>Eukaryota</taxon>
        <taxon>Viridiplantae</taxon>
        <taxon>Streptophyta</taxon>
        <taxon>Embryophyta</taxon>
        <taxon>Tracheophyta</taxon>
        <taxon>Spermatophyta</taxon>
        <taxon>Magnoliopsida</taxon>
        <taxon>Liliopsida</taxon>
        <taxon>Poales</taxon>
        <taxon>Poaceae</taxon>
        <taxon>BOP clade</taxon>
        <taxon>Oryzoideae</taxon>
        <taxon>Oryzeae</taxon>
        <taxon>Oryzinae</taxon>
        <taxon>Oryza</taxon>
        <taxon>Oryza sativa</taxon>
    </lineage>
</organism>
<name>Q5NBF9_ORYSJ</name>
<reference evidence="4" key="2">
    <citation type="journal article" date="2005" name="Nature">
        <title>The map-based sequence of the rice genome.</title>
        <authorList>
            <consortium name="International rice genome sequencing project (IRGSP)"/>
            <person name="Matsumoto T."/>
            <person name="Wu J."/>
            <person name="Kanamori H."/>
            <person name="Katayose Y."/>
            <person name="Fujisawa M."/>
            <person name="Namiki N."/>
            <person name="Mizuno H."/>
            <person name="Yamamoto K."/>
            <person name="Antonio B.A."/>
            <person name="Baba T."/>
            <person name="Sakata K."/>
            <person name="Nagamura Y."/>
            <person name="Aoki H."/>
            <person name="Arikawa K."/>
            <person name="Arita K."/>
            <person name="Bito T."/>
            <person name="Chiden Y."/>
            <person name="Fujitsuka N."/>
            <person name="Fukunaka R."/>
            <person name="Hamada M."/>
            <person name="Harada C."/>
            <person name="Hayashi A."/>
            <person name="Hijishita S."/>
            <person name="Honda M."/>
            <person name="Hosokawa S."/>
            <person name="Ichikawa Y."/>
            <person name="Idonuma A."/>
            <person name="Iijima M."/>
            <person name="Ikeda M."/>
            <person name="Ikeno M."/>
            <person name="Ito K."/>
            <person name="Ito S."/>
            <person name="Ito T."/>
            <person name="Ito Y."/>
            <person name="Ito Y."/>
            <person name="Iwabuchi A."/>
            <person name="Kamiya K."/>
            <person name="Karasawa W."/>
            <person name="Kurita K."/>
            <person name="Katagiri S."/>
            <person name="Kikuta A."/>
            <person name="Kobayashi H."/>
            <person name="Kobayashi N."/>
            <person name="Machita K."/>
            <person name="Maehara T."/>
            <person name="Masukawa M."/>
            <person name="Mizubayashi T."/>
            <person name="Mukai Y."/>
            <person name="Nagasaki H."/>
            <person name="Nagata Y."/>
            <person name="Naito S."/>
            <person name="Nakashima M."/>
            <person name="Nakama Y."/>
            <person name="Nakamichi Y."/>
            <person name="Nakamura M."/>
            <person name="Meguro A."/>
            <person name="Negishi M."/>
            <person name="Ohta I."/>
            <person name="Ohta T."/>
            <person name="Okamoto M."/>
            <person name="Ono N."/>
            <person name="Saji S."/>
            <person name="Sakaguchi M."/>
            <person name="Sakai K."/>
            <person name="Shibata M."/>
            <person name="Shimokawa T."/>
            <person name="Song J."/>
            <person name="Takazaki Y."/>
            <person name="Terasawa K."/>
            <person name="Tsugane M."/>
            <person name="Tsuji K."/>
            <person name="Ueda S."/>
            <person name="Waki K."/>
            <person name="Yamagata H."/>
            <person name="Yamamoto M."/>
            <person name="Yamamoto S."/>
            <person name="Yamane H."/>
            <person name="Yoshiki S."/>
            <person name="Yoshihara R."/>
            <person name="Yukawa K."/>
            <person name="Zhong H."/>
            <person name="Yano M."/>
            <person name="Yuan Q."/>
            <person name="Ouyang S."/>
            <person name="Liu J."/>
            <person name="Jones K.M."/>
            <person name="Gansberger K."/>
            <person name="Moffat K."/>
            <person name="Hill J."/>
            <person name="Bera J."/>
            <person name="Fadrosh D."/>
            <person name="Jin S."/>
            <person name="Johri S."/>
            <person name="Kim M."/>
            <person name="Overton L."/>
            <person name="Reardon M."/>
            <person name="Tsitrin T."/>
            <person name="Vuong H."/>
            <person name="Weaver B."/>
            <person name="Ciecko A."/>
            <person name="Tallon L."/>
            <person name="Jackson J."/>
            <person name="Pai G."/>
            <person name="Aken S.V."/>
            <person name="Utterback T."/>
            <person name="Reidmuller S."/>
            <person name="Feldblyum T."/>
            <person name="Hsiao J."/>
            <person name="Zismann V."/>
            <person name="Iobst S."/>
            <person name="de Vazeille A.R."/>
            <person name="Buell C.R."/>
            <person name="Ying K."/>
            <person name="Li Y."/>
            <person name="Lu T."/>
            <person name="Huang Y."/>
            <person name="Zhao Q."/>
            <person name="Feng Q."/>
            <person name="Zhang L."/>
            <person name="Zhu J."/>
            <person name="Weng Q."/>
            <person name="Mu J."/>
            <person name="Lu Y."/>
            <person name="Fan D."/>
            <person name="Liu Y."/>
            <person name="Guan J."/>
            <person name="Zhang Y."/>
            <person name="Yu S."/>
            <person name="Liu X."/>
            <person name="Zhang Y."/>
            <person name="Hong G."/>
            <person name="Han B."/>
            <person name="Choisne N."/>
            <person name="Demange N."/>
            <person name="Orjeda G."/>
            <person name="Samain S."/>
            <person name="Cattolico L."/>
            <person name="Pelletier E."/>
            <person name="Couloux A."/>
            <person name="Segurens B."/>
            <person name="Wincker P."/>
            <person name="D'Hont A."/>
            <person name="Scarpelli C."/>
            <person name="Weissenbach J."/>
            <person name="Salanoubat M."/>
            <person name="Quetier F."/>
            <person name="Yu Y."/>
            <person name="Kim H.R."/>
            <person name="Rambo T."/>
            <person name="Currie J."/>
            <person name="Collura K."/>
            <person name="Luo M."/>
            <person name="Yang T."/>
            <person name="Ammiraju J.S.S."/>
            <person name="Engler F."/>
            <person name="Soderlund C."/>
            <person name="Wing R.A."/>
            <person name="Palmer L.E."/>
            <person name="de la Bastide M."/>
            <person name="Spiegel L."/>
            <person name="Nascimento L."/>
            <person name="Zutavern T."/>
            <person name="O'Shaughnessy A."/>
            <person name="Dike S."/>
            <person name="Dedhia N."/>
            <person name="Preston R."/>
            <person name="Balija V."/>
            <person name="McCombie W.R."/>
            <person name="Chow T."/>
            <person name="Chen H."/>
            <person name="Chung M."/>
            <person name="Chen C."/>
            <person name="Shaw J."/>
            <person name="Wu H."/>
            <person name="Hsiao K."/>
            <person name="Chao Y."/>
            <person name="Chu M."/>
            <person name="Cheng C."/>
            <person name="Hour A."/>
            <person name="Lee P."/>
            <person name="Lin S."/>
            <person name="Lin Y."/>
            <person name="Liou J."/>
            <person name="Liu S."/>
            <person name="Hsing Y."/>
            <person name="Raghuvanshi S."/>
            <person name="Mohanty A."/>
            <person name="Bharti A.K."/>
            <person name="Gaur A."/>
            <person name="Gupta V."/>
            <person name="Kumar D."/>
            <person name="Ravi V."/>
            <person name="Vij S."/>
            <person name="Kapur A."/>
            <person name="Khurana P."/>
            <person name="Khurana P."/>
            <person name="Khurana J.P."/>
            <person name="Tyagi A.K."/>
            <person name="Gaikwad K."/>
            <person name="Singh A."/>
            <person name="Dalal V."/>
            <person name="Srivastava S."/>
            <person name="Dixit A."/>
            <person name="Pal A.K."/>
            <person name="Ghazi I.A."/>
            <person name="Yadav M."/>
            <person name="Pandit A."/>
            <person name="Bhargava A."/>
            <person name="Sureshbabu K."/>
            <person name="Batra K."/>
            <person name="Sharma T.R."/>
            <person name="Mohapatra T."/>
            <person name="Singh N.K."/>
            <person name="Messing J."/>
            <person name="Nelson A.B."/>
            <person name="Fuks G."/>
            <person name="Kavchok S."/>
            <person name="Keizer G."/>
            <person name="Linton E."/>
            <person name="Llaca V."/>
            <person name="Song R."/>
            <person name="Tanyolac B."/>
            <person name="Young S."/>
            <person name="Ho-Il K."/>
            <person name="Hahn J.H."/>
            <person name="Sangsakoo G."/>
            <person name="Vanavichit A."/>
            <person name="de Mattos Luiz.A.T."/>
            <person name="Zimmer P.D."/>
            <person name="Malone G."/>
            <person name="Dellagostin O."/>
            <person name="de Oliveira A.C."/>
            <person name="Bevan M."/>
            <person name="Bancroft I."/>
            <person name="Minx P."/>
            <person name="Cordum H."/>
            <person name="Wilson R."/>
            <person name="Cheng Z."/>
            <person name="Jin W."/>
            <person name="Jiang J."/>
            <person name="Leong S.A."/>
            <person name="Iwama H."/>
            <person name="Gojobori T."/>
            <person name="Itoh T."/>
            <person name="Niimura Y."/>
            <person name="Fujii Y."/>
            <person name="Habara T."/>
            <person name="Sakai H."/>
            <person name="Sato Y."/>
            <person name="Wilson G."/>
            <person name="Kumar K."/>
            <person name="McCouch S."/>
            <person name="Juretic N."/>
            <person name="Hoen D."/>
            <person name="Wright S."/>
            <person name="Bruskiewich R."/>
            <person name="Bureau T."/>
            <person name="Miyao A."/>
            <person name="Hirochika H."/>
            <person name="Nishikawa T."/>
            <person name="Kadowaki K."/>
            <person name="Sugiura M."/>
            <person name="Burr B."/>
            <person name="Sasaki T."/>
        </authorList>
    </citation>
    <scope>NUCLEOTIDE SEQUENCE [LARGE SCALE GENOMIC DNA]</scope>
    <source>
        <strain evidence="4">cv. Nipponbare</strain>
    </source>
</reference>
<evidence type="ECO:0000313" key="3">
    <source>
        <dbReference type="EMBL" id="BAD81191.1"/>
    </source>
</evidence>
<proteinExistence type="predicted"/>
<evidence type="ECO:0000313" key="4">
    <source>
        <dbReference type="Proteomes" id="UP000000763"/>
    </source>
</evidence>
<dbReference type="Proteomes" id="UP000000763">
    <property type="component" value="Chromosome 1"/>
</dbReference>
<dbReference type="Proteomes" id="UP000817658">
    <property type="component" value="Chromosome 1"/>
</dbReference>
<sequence>MARGRTVDEDGVDGGADGVDVGAEAEAAEERGGGEARGGRRSAGSAVAHGGSGSSRRRRLSSSAAVGGLAARSPSPLHARTHEGGKKEVARAALAACSLLWPRLLAARRRLSDLGSLTAAHYRL</sequence>
<feature type="region of interest" description="Disordered" evidence="1">
    <location>
        <begin position="1"/>
        <end position="87"/>
    </location>
</feature>
<feature type="compositionally biased region" description="Low complexity" evidence="1">
    <location>
        <begin position="61"/>
        <end position="73"/>
    </location>
</feature>
<reference evidence="2" key="1">
    <citation type="journal article" date="2002" name="Nature">
        <title>The genome sequence and structure of rice chromosome 1.</title>
        <authorList>
            <person name="Sasaki T."/>
            <person name="Matsumoto T."/>
            <person name="Yamamoto K."/>
            <person name="Sakata K."/>
            <person name="Baba T."/>
            <person name="Katayose Y."/>
            <person name="Wu J."/>
            <person name="Niimura Y."/>
            <person name="Cheng Z."/>
            <person name="Nagamura Y."/>
            <person name="Antonio B.A."/>
            <person name="Kanamori H."/>
            <person name="Hosokawa S."/>
            <person name="Masukawa M."/>
            <person name="Arikawa K."/>
            <person name="Chiden Y."/>
            <person name="Hayashi M."/>
            <person name="Okamoto M."/>
            <person name="Ando T."/>
            <person name="Aoki H."/>
            <person name="Arita K."/>
            <person name="Hamada M."/>
            <person name="Harada C."/>
            <person name="Hijishita S."/>
            <person name="Honda M."/>
            <person name="Ichikawa Y."/>
            <person name="Idonuma A."/>
            <person name="Iijima M."/>
            <person name="Ikeda M."/>
            <person name="Ikeno M."/>
            <person name="Itoh S."/>
            <person name="Itoh T."/>
            <person name="Itoh Y."/>
            <person name="Itoh Y."/>
            <person name="Iwabuchi A."/>
            <person name="Kamiya K."/>
            <person name="Karasawa W."/>
            <person name="Katagiri S."/>
            <person name="Kikuta A."/>
            <person name="Kobayashi N."/>
            <person name="Kono I."/>
            <person name="Machita K."/>
            <person name="Maehara T."/>
            <person name="Mizuno H."/>
            <person name="Mizubayashi T."/>
            <person name="Mukai Y."/>
            <person name="Nagasaki H."/>
            <person name="Nakashima M."/>
            <person name="Nakama Y."/>
            <person name="Nakamichi Y."/>
            <person name="Nakamura M."/>
            <person name="Namiki N."/>
            <person name="Negishi M."/>
            <person name="Ohta I."/>
            <person name="Ono N."/>
            <person name="Saji S."/>
            <person name="Sakai K."/>
            <person name="Shibata M."/>
            <person name="Shimokawa T."/>
            <person name="Shomura A."/>
            <person name="Song J."/>
            <person name="Takazaki Y."/>
            <person name="Terasawa K."/>
            <person name="Tsuji K."/>
            <person name="Waki K."/>
            <person name="Yamagata H."/>
            <person name="Yamane H."/>
            <person name="Yoshiki S."/>
            <person name="Yoshihara R."/>
            <person name="Yukawa K."/>
            <person name="Zhong H."/>
            <person name="Iwama H."/>
            <person name="Endo T."/>
            <person name="Ito H."/>
            <person name="Hahn J.H."/>
            <person name="Kim H.I."/>
            <person name="Eun M.Y."/>
            <person name="Yano M."/>
            <person name="Jiang J."/>
            <person name="Gojobori T."/>
        </authorList>
    </citation>
    <scope>NUCLEOTIDE SEQUENCE</scope>
</reference>
<accession>Q5NBF9</accession>